<comment type="caution">
    <text evidence="1">The sequence shown here is derived from an EMBL/GenBank/DDBJ whole genome shotgun (WGS) entry which is preliminary data.</text>
</comment>
<dbReference type="EMBL" id="BAAAGE010000001">
    <property type="protein sequence ID" value="GAA0711599.1"/>
    <property type="molecule type" value="Genomic_DNA"/>
</dbReference>
<keyword evidence="2" id="KW-1185">Reference proteome</keyword>
<reference evidence="2" key="1">
    <citation type="journal article" date="2019" name="Int. J. Syst. Evol. Microbiol.">
        <title>The Global Catalogue of Microorganisms (GCM) 10K type strain sequencing project: providing services to taxonomists for standard genome sequencing and annotation.</title>
        <authorList>
            <consortium name="The Broad Institute Genomics Platform"/>
            <consortium name="The Broad Institute Genome Sequencing Center for Infectious Disease"/>
            <person name="Wu L."/>
            <person name="Ma J."/>
        </authorList>
    </citation>
    <scope>NUCLEOTIDE SEQUENCE [LARGE SCALE GENOMIC DNA]</scope>
    <source>
        <strain evidence="2">JCM 15974</strain>
    </source>
</reference>
<gene>
    <name evidence="1" type="ORF">GCM10009430_01230</name>
</gene>
<evidence type="ECO:0000313" key="2">
    <source>
        <dbReference type="Proteomes" id="UP001501758"/>
    </source>
</evidence>
<evidence type="ECO:0000313" key="1">
    <source>
        <dbReference type="EMBL" id="GAA0711599.1"/>
    </source>
</evidence>
<protein>
    <submittedName>
        <fullName evidence="1">Uncharacterized protein</fullName>
    </submittedName>
</protein>
<sequence length="162" mass="19065">MKKAILLCAVMYKFLLTAQTKYGTPINDKLPEKLSSLRRAISVKNFPKSIDAIKIDDRYYWKHNTAILCKESEITIIEYGAYLFYNDTWNLRKSYPLKELNKNFKTKKQVMKQSQPYTWANNWRTDDALFGGWAMWYFIGITEDGETVCGYEKIETTDKLLN</sequence>
<accession>A0ABP3TPS5</accession>
<proteinExistence type="predicted"/>
<dbReference type="Proteomes" id="UP001501758">
    <property type="component" value="Unassembled WGS sequence"/>
</dbReference>
<dbReference type="RefSeq" id="WP_343909484.1">
    <property type="nucleotide sequence ID" value="NZ_BAAAGE010000001.1"/>
</dbReference>
<name>A0ABP3TPS5_9FLAO</name>
<organism evidence="1 2">
    <name type="scientific">Aquimarina litoralis</name>
    <dbReference type="NCBI Taxonomy" id="584605"/>
    <lineage>
        <taxon>Bacteria</taxon>
        <taxon>Pseudomonadati</taxon>
        <taxon>Bacteroidota</taxon>
        <taxon>Flavobacteriia</taxon>
        <taxon>Flavobacteriales</taxon>
        <taxon>Flavobacteriaceae</taxon>
        <taxon>Aquimarina</taxon>
    </lineage>
</organism>